<evidence type="ECO:0000313" key="2">
    <source>
        <dbReference type="Proteomes" id="UP000509597"/>
    </source>
</evidence>
<sequence>MRYLILMVLVLCGCTTPYTPDGLTGGFKERKISDDRYIVSFFGNANTKEAIVWNFWIYRCAELTVSKGYDLFTIEPSKEHALLSDPEREKLVSFSMLAANNDVPRRVPAYFIYIPGGTISTYSSKGVVNMFKLPLADNVNADRLLDARTLMKNLKPYVDSNGTIEPIDRKALLIRSAVEAKIKANMLSDEDAKQLRQKAGISDI</sequence>
<keyword evidence="2" id="KW-1185">Reference proteome</keyword>
<evidence type="ECO:0000313" key="1">
    <source>
        <dbReference type="EMBL" id="QLG89237.1"/>
    </source>
</evidence>
<dbReference type="EMBL" id="CP058627">
    <property type="protein sequence ID" value="QLG89237.1"/>
    <property type="molecule type" value="Genomic_DNA"/>
</dbReference>
<name>A0A7H9BKN2_9NEIS</name>
<gene>
    <name evidence="1" type="ORF">HQ393_13855</name>
</gene>
<dbReference type="NCBIfam" id="NF047637">
    <property type="entry name" value="lipo_CC0125"/>
    <property type="match status" value="1"/>
</dbReference>
<dbReference type="RefSeq" id="WP_179355733.1">
    <property type="nucleotide sequence ID" value="NZ_CP058627.1"/>
</dbReference>
<dbReference type="KEGG" id="chiz:HQ393_13855"/>
<organism evidence="1 2">
    <name type="scientific">Chitinibacter bivalviorum</name>
    <dbReference type="NCBI Taxonomy" id="2739434"/>
    <lineage>
        <taxon>Bacteria</taxon>
        <taxon>Pseudomonadati</taxon>
        <taxon>Pseudomonadota</taxon>
        <taxon>Betaproteobacteria</taxon>
        <taxon>Neisseriales</taxon>
        <taxon>Chitinibacteraceae</taxon>
        <taxon>Chitinibacter</taxon>
    </lineage>
</organism>
<proteinExistence type="predicted"/>
<reference evidence="1 2" key="1">
    <citation type="submission" date="2020-07" db="EMBL/GenBank/DDBJ databases">
        <title>Complete genome sequence of Chitinibacter sp. 2T18.</title>
        <authorList>
            <person name="Bae J.-W."/>
            <person name="Choi J.-W."/>
        </authorList>
    </citation>
    <scope>NUCLEOTIDE SEQUENCE [LARGE SCALE GENOMIC DNA]</scope>
    <source>
        <strain evidence="1 2">2T18</strain>
    </source>
</reference>
<evidence type="ECO:0008006" key="3">
    <source>
        <dbReference type="Google" id="ProtNLM"/>
    </source>
</evidence>
<dbReference type="Proteomes" id="UP000509597">
    <property type="component" value="Chromosome"/>
</dbReference>
<protein>
    <recommendedName>
        <fullName evidence="3">Lipoprotein</fullName>
    </recommendedName>
</protein>
<accession>A0A7H9BKN2</accession>
<dbReference type="AlphaFoldDB" id="A0A7H9BKN2"/>